<sequence>MCQLLFPLPESQIDDDDCLEVTSGERSIAVVFRRATAGAEVAVGRLRSAQTVHLLRISANVTADFGNVTDSAGLALRGIDCRVSIQFWSSSVSRMLGLGDAFLSDSPVSVIR</sequence>
<evidence type="ECO:0000313" key="2">
    <source>
        <dbReference type="Proteomes" id="UP000414233"/>
    </source>
</evidence>
<name>A0A5E4TFF8_9BURK</name>
<dbReference type="Proteomes" id="UP000414233">
    <property type="component" value="Unassembled WGS sequence"/>
</dbReference>
<gene>
    <name evidence="1" type="ORF">PTE30175_01350</name>
</gene>
<reference evidence="1 2" key="1">
    <citation type="submission" date="2019-08" db="EMBL/GenBank/DDBJ databases">
        <authorList>
            <person name="Peeters C."/>
        </authorList>
    </citation>
    <scope>NUCLEOTIDE SEQUENCE [LARGE SCALE GENOMIC DNA]</scope>
    <source>
        <strain evidence="1 2">LMG 30175</strain>
    </source>
</reference>
<protein>
    <submittedName>
        <fullName evidence="1">Uncharacterized protein</fullName>
    </submittedName>
</protein>
<organism evidence="1 2">
    <name type="scientific">Pandoraea terrae</name>
    <dbReference type="NCBI Taxonomy" id="1537710"/>
    <lineage>
        <taxon>Bacteria</taxon>
        <taxon>Pseudomonadati</taxon>
        <taxon>Pseudomonadota</taxon>
        <taxon>Betaproteobacteria</taxon>
        <taxon>Burkholderiales</taxon>
        <taxon>Burkholderiaceae</taxon>
        <taxon>Pandoraea</taxon>
    </lineage>
</organism>
<evidence type="ECO:0000313" key="1">
    <source>
        <dbReference type="EMBL" id="VVD86896.1"/>
    </source>
</evidence>
<dbReference type="EMBL" id="CABPRZ010000004">
    <property type="protein sequence ID" value="VVD86896.1"/>
    <property type="molecule type" value="Genomic_DNA"/>
</dbReference>
<proteinExistence type="predicted"/>
<dbReference type="AlphaFoldDB" id="A0A5E4TFF8"/>
<accession>A0A5E4TFF8</accession>
<keyword evidence="2" id="KW-1185">Reference proteome</keyword>